<dbReference type="AlphaFoldDB" id="A0A097EIN9"/>
<sequence>MTARTDTDSALAAALDARVQRRTERRDFFRTAMGAMAVTAAGASALGLAGAAEAQTTTYSDQDILNFALNLEYLEAQFYAFATGGAGLAANLLTGTGTQGAANVSGGAAVTFSDPVLARYAREIAADEVAHVTYLRTALGSSAIAQPALDLSVGPNSAFSAAAVAAKLIAAGQTFNQYGSEENFLLGAYLFEDVGVTAYKGAAPLLTKTYIEAAAGILAVEAYHAATIRGELFRRGSVAGSALITSASAISDARDSLDGGTDIDQGITPGLTAAPGQTVPTPTPTATATATPTPTPTPTPTATPTPVPTFPVSNIVPADANSIVYSRTPNQVLNIVYLNAAAASAGGFFPAGLNGTIKAATAS</sequence>
<dbReference type="PANTHER" id="PTHR31694">
    <property type="entry name" value="DESICCATION-LIKE PROTEIN"/>
    <property type="match status" value="1"/>
</dbReference>
<dbReference type="EMBL" id="CP009571">
    <property type="protein sequence ID" value="AIT07431.1"/>
    <property type="molecule type" value="Genomic_DNA"/>
</dbReference>
<dbReference type="Pfam" id="PF13668">
    <property type="entry name" value="Ferritin_2"/>
    <property type="match status" value="1"/>
</dbReference>
<dbReference type="Proteomes" id="UP000033200">
    <property type="component" value="Chromosome"/>
</dbReference>
<dbReference type="KEGG" id="stax:MC45_14810"/>
<organism evidence="3 4">
    <name type="scientific">Sphingomonas taxi</name>
    <dbReference type="NCBI Taxonomy" id="1549858"/>
    <lineage>
        <taxon>Bacteria</taxon>
        <taxon>Pseudomonadati</taxon>
        <taxon>Pseudomonadota</taxon>
        <taxon>Alphaproteobacteria</taxon>
        <taxon>Sphingomonadales</taxon>
        <taxon>Sphingomonadaceae</taxon>
        <taxon>Sphingomonas</taxon>
    </lineage>
</organism>
<evidence type="ECO:0008006" key="5">
    <source>
        <dbReference type="Google" id="ProtNLM"/>
    </source>
</evidence>
<dbReference type="eggNOG" id="COG1633">
    <property type="taxonomic scope" value="Bacteria"/>
</dbReference>
<dbReference type="PROSITE" id="PS51318">
    <property type="entry name" value="TAT"/>
    <property type="match status" value="1"/>
</dbReference>
<feature type="compositionally biased region" description="Low complexity" evidence="1">
    <location>
        <begin position="272"/>
        <end position="292"/>
    </location>
</feature>
<dbReference type="RefSeq" id="WP_038664753.1">
    <property type="nucleotide sequence ID" value="NZ_CP009571.1"/>
</dbReference>
<keyword evidence="4" id="KW-1185">Reference proteome</keyword>
<feature type="region of interest" description="Disordered" evidence="1">
    <location>
        <begin position="261"/>
        <end position="308"/>
    </location>
</feature>
<dbReference type="InterPro" id="IPR006311">
    <property type="entry name" value="TAT_signal"/>
</dbReference>
<reference evidence="3 4" key="1">
    <citation type="submission" date="2014-09" db="EMBL/GenBank/DDBJ databases">
        <title>Using Illumina technology Improving SMRT sequencing Genome Assembly by RASTools.</title>
        <authorList>
            <person name="Zhou Y."/>
            <person name="Ma T."/>
            <person name="Liu T."/>
        </authorList>
    </citation>
    <scope>NUCLEOTIDE SEQUENCE [LARGE SCALE GENOMIC DNA]</scope>
    <source>
        <strain evidence="3 4">ATCC 55669</strain>
    </source>
</reference>
<accession>A0A097EIN9</accession>
<gene>
    <name evidence="3" type="ORF">MC45_14810</name>
</gene>
<keyword evidence="2" id="KW-0472">Membrane</keyword>
<evidence type="ECO:0000313" key="3">
    <source>
        <dbReference type="EMBL" id="AIT07431.1"/>
    </source>
</evidence>
<evidence type="ECO:0000256" key="1">
    <source>
        <dbReference type="SAM" id="MobiDB-lite"/>
    </source>
</evidence>
<feature type="transmembrane region" description="Helical" evidence="2">
    <location>
        <begin position="28"/>
        <end position="52"/>
    </location>
</feature>
<proteinExistence type="predicted"/>
<evidence type="ECO:0000256" key="2">
    <source>
        <dbReference type="SAM" id="Phobius"/>
    </source>
</evidence>
<dbReference type="PANTHER" id="PTHR31694:SF26">
    <property type="entry name" value="OS05G0151100 PROTEIN"/>
    <property type="match status" value="1"/>
</dbReference>
<keyword evidence="2" id="KW-0812">Transmembrane</keyword>
<name>A0A097EIN9_9SPHN</name>
<dbReference type="InterPro" id="IPR052965">
    <property type="entry name" value="Pigment-catalase-like"/>
</dbReference>
<dbReference type="HOGENOM" id="CLU_056689_1_0_5"/>
<dbReference type="STRING" id="1549858.MC45_14810"/>
<keyword evidence="2" id="KW-1133">Transmembrane helix</keyword>
<protein>
    <recommendedName>
        <fullName evidence="5">Ferritin-like domain-containing protein</fullName>
    </recommendedName>
</protein>
<feature type="compositionally biased region" description="Pro residues" evidence="1">
    <location>
        <begin position="293"/>
        <end position="308"/>
    </location>
</feature>
<evidence type="ECO:0000313" key="4">
    <source>
        <dbReference type="Proteomes" id="UP000033200"/>
    </source>
</evidence>